<organism evidence="1">
    <name type="scientific">bioreactor metagenome</name>
    <dbReference type="NCBI Taxonomy" id="1076179"/>
    <lineage>
        <taxon>unclassified sequences</taxon>
        <taxon>metagenomes</taxon>
        <taxon>ecological metagenomes</taxon>
    </lineage>
</organism>
<comment type="caution">
    <text evidence="1">The sequence shown here is derived from an EMBL/GenBank/DDBJ whole genome shotgun (WGS) entry which is preliminary data.</text>
</comment>
<sequence>MSTPLLLVDELCILVGQATKELILEVKKGEPRAPIIISGFLDDDEPKPGRPPEDETEKAVPFVIARFLTGEDSQQTGTATIRIIATTYSKHGQGWRDPLEVLERIRQELLRNRTLGKKFRLELPIKTEMPEDQPWPYWVAWMTTTWTIAQPIEEVDYGDY</sequence>
<accession>A0A644SV79</accession>
<reference evidence="1" key="1">
    <citation type="submission" date="2019-08" db="EMBL/GenBank/DDBJ databases">
        <authorList>
            <person name="Kucharzyk K."/>
            <person name="Murdoch R.W."/>
            <person name="Higgins S."/>
            <person name="Loffler F."/>
        </authorList>
    </citation>
    <scope>NUCLEOTIDE SEQUENCE</scope>
</reference>
<dbReference type="AlphaFoldDB" id="A0A644SV79"/>
<gene>
    <name evidence="1" type="ORF">SDC9_04142</name>
</gene>
<protein>
    <submittedName>
        <fullName evidence="1">Uncharacterized protein</fullName>
    </submittedName>
</protein>
<dbReference type="EMBL" id="VSSQ01000007">
    <property type="protein sequence ID" value="MPL58608.1"/>
    <property type="molecule type" value="Genomic_DNA"/>
</dbReference>
<evidence type="ECO:0000313" key="1">
    <source>
        <dbReference type="EMBL" id="MPL58608.1"/>
    </source>
</evidence>
<name>A0A644SV79_9ZZZZ</name>
<proteinExistence type="predicted"/>